<keyword evidence="11" id="KW-1133">Transmembrane helix</keyword>
<evidence type="ECO:0000256" key="7">
    <source>
        <dbReference type="ARBA" id="ARBA00022741"/>
    </source>
</evidence>
<dbReference type="Pfam" id="PF00672">
    <property type="entry name" value="HAMP"/>
    <property type="match status" value="1"/>
</dbReference>
<feature type="domain" description="Histidine kinase" evidence="12">
    <location>
        <begin position="249"/>
        <end position="442"/>
    </location>
</feature>
<dbReference type="PANTHER" id="PTHR44936">
    <property type="entry name" value="SENSOR PROTEIN CREC"/>
    <property type="match status" value="1"/>
</dbReference>
<evidence type="ECO:0000256" key="8">
    <source>
        <dbReference type="ARBA" id="ARBA00022777"/>
    </source>
</evidence>
<evidence type="ECO:0000256" key="5">
    <source>
        <dbReference type="ARBA" id="ARBA00022553"/>
    </source>
</evidence>
<name>A0A1I0X6P8_9RHOB</name>
<dbReference type="InterPro" id="IPR050980">
    <property type="entry name" value="2C_sensor_his_kinase"/>
</dbReference>
<evidence type="ECO:0000259" key="13">
    <source>
        <dbReference type="PROSITE" id="PS50885"/>
    </source>
</evidence>
<dbReference type="InterPro" id="IPR036890">
    <property type="entry name" value="HATPase_C_sf"/>
</dbReference>
<keyword evidence="6" id="KW-0808">Transferase</keyword>
<dbReference type="CDD" id="cd00082">
    <property type="entry name" value="HisKA"/>
    <property type="match status" value="1"/>
</dbReference>
<dbReference type="PROSITE" id="PS50885">
    <property type="entry name" value="HAMP"/>
    <property type="match status" value="1"/>
</dbReference>
<keyword evidence="5" id="KW-0597">Phosphoprotein</keyword>
<dbReference type="CDD" id="cd00075">
    <property type="entry name" value="HATPase"/>
    <property type="match status" value="1"/>
</dbReference>
<dbReference type="PANTHER" id="PTHR44936:SF10">
    <property type="entry name" value="SENSOR PROTEIN RSTB"/>
    <property type="match status" value="1"/>
</dbReference>
<keyword evidence="11" id="KW-0472">Membrane</keyword>
<evidence type="ECO:0000256" key="10">
    <source>
        <dbReference type="SAM" id="Coils"/>
    </source>
</evidence>
<dbReference type="SMART" id="SM00388">
    <property type="entry name" value="HisKA"/>
    <property type="match status" value="1"/>
</dbReference>
<dbReference type="STRING" id="871651.SAMN05421688_1942"/>
<organism evidence="14 15">
    <name type="scientific">Poseidonocella pacifica</name>
    <dbReference type="NCBI Taxonomy" id="871651"/>
    <lineage>
        <taxon>Bacteria</taxon>
        <taxon>Pseudomonadati</taxon>
        <taxon>Pseudomonadota</taxon>
        <taxon>Alphaproteobacteria</taxon>
        <taxon>Rhodobacterales</taxon>
        <taxon>Roseobacteraceae</taxon>
        <taxon>Poseidonocella</taxon>
    </lineage>
</organism>
<evidence type="ECO:0000259" key="12">
    <source>
        <dbReference type="PROSITE" id="PS50109"/>
    </source>
</evidence>
<dbReference type="PRINTS" id="PR00344">
    <property type="entry name" value="BCTRLSENSOR"/>
</dbReference>
<dbReference type="InterPro" id="IPR004358">
    <property type="entry name" value="Sig_transdc_His_kin-like_C"/>
</dbReference>
<dbReference type="SUPFAM" id="SSF158472">
    <property type="entry name" value="HAMP domain-like"/>
    <property type="match status" value="1"/>
</dbReference>
<protein>
    <recommendedName>
        <fullName evidence="3">histidine kinase</fullName>
        <ecNumber evidence="3">2.7.13.3</ecNumber>
    </recommendedName>
</protein>
<dbReference type="PROSITE" id="PS50109">
    <property type="entry name" value="HIS_KIN"/>
    <property type="match status" value="1"/>
</dbReference>
<keyword evidence="15" id="KW-1185">Reference proteome</keyword>
<evidence type="ECO:0000313" key="14">
    <source>
        <dbReference type="EMBL" id="SFA96675.1"/>
    </source>
</evidence>
<keyword evidence="9" id="KW-0067">ATP-binding</keyword>
<dbReference type="Gene3D" id="1.10.287.130">
    <property type="match status" value="1"/>
</dbReference>
<dbReference type="EMBL" id="FOJU01000003">
    <property type="protein sequence ID" value="SFA96675.1"/>
    <property type="molecule type" value="Genomic_DNA"/>
</dbReference>
<dbReference type="GO" id="GO:0005524">
    <property type="term" value="F:ATP binding"/>
    <property type="evidence" value="ECO:0007669"/>
    <property type="project" value="UniProtKB-KW"/>
</dbReference>
<evidence type="ECO:0000256" key="2">
    <source>
        <dbReference type="ARBA" id="ARBA00004651"/>
    </source>
</evidence>
<dbReference type="Pfam" id="PF00512">
    <property type="entry name" value="HisKA"/>
    <property type="match status" value="1"/>
</dbReference>
<keyword evidence="7" id="KW-0547">Nucleotide-binding</keyword>
<evidence type="ECO:0000313" key="15">
    <source>
        <dbReference type="Proteomes" id="UP000198796"/>
    </source>
</evidence>
<evidence type="ECO:0000256" key="1">
    <source>
        <dbReference type="ARBA" id="ARBA00000085"/>
    </source>
</evidence>
<feature type="transmembrane region" description="Helical" evidence="11">
    <location>
        <begin position="12"/>
        <end position="36"/>
    </location>
</feature>
<dbReference type="SUPFAM" id="SSF55874">
    <property type="entry name" value="ATPase domain of HSP90 chaperone/DNA topoisomerase II/histidine kinase"/>
    <property type="match status" value="1"/>
</dbReference>
<dbReference type="InterPro" id="IPR003594">
    <property type="entry name" value="HATPase_dom"/>
</dbReference>
<dbReference type="RefSeq" id="WP_175501243.1">
    <property type="nucleotide sequence ID" value="NZ_FOJU01000003.1"/>
</dbReference>
<keyword evidence="4" id="KW-1003">Cell membrane</keyword>
<dbReference type="Gene3D" id="3.30.565.10">
    <property type="entry name" value="Histidine kinase-like ATPase, C-terminal domain"/>
    <property type="match status" value="1"/>
</dbReference>
<dbReference type="InterPro" id="IPR003660">
    <property type="entry name" value="HAMP_dom"/>
</dbReference>
<comment type="subcellular location">
    <subcellularLocation>
        <location evidence="2">Cell membrane</location>
        <topology evidence="2">Multi-pass membrane protein</topology>
    </subcellularLocation>
</comment>
<feature type="coiled-coil region" evidence="10">
    <location>
        <begin position="222"/>
        <end position="249"/>
    </location>
</feature>
<proteinExistence type="predicted"/>
<keyword evidence="10" id="KW-0175">Coiled coil</keyword>
<keyword evidence="8 14" id="KW-0418">Kinase</keyword>
<dbReference type="Pfam" id="PF02518">
    <property type="entry name" value="HATPase_c"/>
    <property type="match status" value="1"/>
</dbReference>
<accession>A0A1I0X6P8</accession>
<dbReference type="EC" id="2.7.13.3" evidence="3"/>
<dbReference type="InterPro" id="IPR003661">
    <property type="entry name" value="HisK_dim/P_dom"/>
</dbReference>
<dbReference type="Gene3D" id="1.10.8.500">
    <property type="entry name" value="HAMP domain in histidine kinase"/>
    <property type="match status" value="1"/>
</dbReference>
<dbReference type="SMART" id="SM00304">
    <property type="entry name" value="HAMP"/>
    <property type="match status" value="1"/>
</dbReference>
<sequence>MNPGAYLPRGLAARFVLLLTAALLAANLAALVLLAVQRERLDRQARLTLEVERVAALVPALESLAPDRRASLVAEASRRSARVTLSQRPSLRETALDARSEDLAARLQETLPGRDIRVRVIDRREGFRQARAIAVSIRLNTLAGPRLWLNLRSASPPRETFPGPNEGLLMLGLGLSLLAVLGVGTLFISRLTRPLRELARAARAAGRGDRAVRVPEGGAREMRDAASAFNDMQARIEQFETERMRLLAAVGHDLRTPITSLRLRVEMLDEEEAAPMIRTLEEMTVMANGLIAYAKGTGDAEHPVELALRPLLARLTETLGGRLSPGREVSIKGRPVALGRAFGNLIDNATRYGGDPEVRVRQEDGDAVVTIEDDGPGIPEDRISDMFEPFTRGEPSRNTDTGGAGLGLSIARAIIAGHGGTLTLENRSPRGLIATVRLSAAE</sequence>
<dbReference type="SMART" id="SM00387">
    <property type="entry name" value="HATPase_c"/>
    <property type="match status" value="1"/>
</dbReference>
<evidence type="ECO:0000256" key="9">
    <source>
        <dbReference type="ARBA" id="ARBA00022840"/>
    </source>
</evidence>
<dbReference type="Proteomes" id="UP000198796">
    <property type="component" value="Unassembled WGS sequence"/>
</dbReference>
<reference evidence="14 15" key="1">
    <citation type="submission" date="2016-10" db="EMBL/GenBank/DDBJ databases">
        <authorList>
            <person name="de Groot N.N."/>
        </authorList>
    </citation>
    <scope>NUCLEOTIDE SEQUENCE [LARGE SCALE GENOMIC DNA]</scope>
    <source>
        <strain evidence="14 15">DSM 29316</strain>
    </source>
</reference>
<dbReference type="SUPFAM" id="SSF47384">
    <property type="entry name" value="Homodimeric domain of signal transducing histidine kinase"/>
    <property type="match status" value="1"/>
</dbReference>
<evidence type="ECO:0000256" key="11">
    <source>
        <dbReference type="SAM" id="Phobius"/>
    </source>
</evidence>
<evidence type="ECO:0000256" key="6">
    <source>
        <dbReference type="ARBA" id="ARBA00022679"/>
    </source>
</evidence>
<feature type="transmembrane region" description="Helical" evidence="11">
    <location>
        <begin position="168"/>
        <end position="188"/>
    </location>
</feature>
<feature type="domain" description="HAMP" evidence="13">
    <location>
        <begin position="189"/>
        <end position="241"/>
    </location>
</feature>
<evidence type="ECO:0000256" key="4">
    <source>
        <dbReference type="ARBA" id="ARBA00022475"/>
    </source>
</evidence>
<gene>
    <name evidence="14" type="ORF">SAMN05421688_1942</name>
</gene>
<dbReference type="GO" id="GO:0005886">
    <property type="term" value="C:plasma membrane"/>
    <property type="evidence" value="ECO:0007669"/>
    <property type="project" value="UniProtKB-SubCell"/>
</dbReference>
<dbReference type="InterPro" id="IPR005467">
    <property type="entry name" value="His_kinase_dom"/>
</dbReference>
<dbReference type="GO" id="GO:0000155">
    <property type="term" value="F:phosphorelay sensor kinase activity"/>
    <property type="evidence" value="ECO:0007669"/>
    <property type="project" value="InterPro"/>
</dbReference>
<keyword evidence="11" id="KW-0812">Transmembrane</keyword>
<dbReference type="InterPro" id="IPR036097">
    <property type="entry name" value="HisK_dim/P_sf"/>
</dbReference>
<comment type="catalytic activity">
    <reaction evidence="1">
        <text>ATP + protein L-histidine = ADP + protein N-phospho-L-histidine.</text>
        <dbReference type="EC" id="2.7.13.3"/>
    </reaction>
</comment>
<evidence type="ECO:0000256" key="3">
    <source>
        <dbReference type="ARBA" id="ARBA00012438"/>
    </source>
</evidence>
<dbReference type="AlphaFoldDB" id="A0A1I0X6P8"/>